<dbReference type="Proteomes" id="UP000198850">
    <property type="component" value="Unassembled WGS sequence"/>
</dbReference>
<reference evidence="6 7" key="1">
    <citation type="submission" date="2016-10" db="EMBL/GenBank/DDBJ databases">
        <authorList>
            <person name="de Groot N.N."/>
        </authorList>
    </citation>
    <scope>NUCLEOTIDE SEQUENCE [LARGE SCALE GENOMIC DNA]</scope>
    <source>
        <strain evidence="6 7">DSM 19033</strain>
    </source>
</reference>
<dbReference type="PANTHER" id="PTHR30524:SF0">
    <property type="entry name" value="ALTRONATE OXIDOREDUCTASE-RELATED"/>
    <property type="match status" value="1"/>
</dbReference>
<dbReference type="Gene3D" id="1.10.1040.10">
    <property type="entry name" value="N-(1-d-carboxylethyl)-l-norvaline Dehydrogenase, domain 2"/>
    <property type="match status" value="1"/>
</dbReference>
<evidence type="ECO:0000256" key="3">
    <source>
        <dbReference type="SAM" id="Phobius"/>
    </source>
</evidence>
<dbReference type="GO" id="GO:0005829">
    <property type="term" value="C:cytosol"/>
    <property type="evidence" value="ECO:0007669"/>
    <property type="project" value="TreeGrafter"/>
</dbReference>
<keyword evidence="3" id="KW-1133">Transmembrane helix</keyword>
<keyword evidence="3" id="KW-0472">Membrane</keyword>
<evidence type="ECO:0000256" key="1">
    <source>
        <dbReference type="ARBA" id="ARBA00023002"/>
    </source>
</evidence>
<accession>A0A1H4H0L0</accession>
<dbReference type="SUPFAM" id="SSF48179">
    <property type="entry name" value="6-phosphogluconate dehydrogenase C-terminal domain-like"/>
    <property type="match status" value="1"/>
</dbReference>
<dbReference type="Pfam" id="PF08125">
    <property type="entry name" value="Mannitol_dh_C"/>
    <property type="match status" value="1"/>
</dbReference>
<dbReference type="InterPro" id="IPR013131">
    <property type="entry name" value="Mannitol_DH_N"/>
</dbReference>
<evidence type="ECO:0000259" key="5">
    <source>
        <dbReference type="Pfam" id="PF08125"/>
    </source>
</evidence>
<name>A0A1H4H0L0_9SPHI</name>
<dbReference type="InterPro" id="IPR013328">
    <property type="entry name" value="6PGD_dom2"/>
</dbReference>
<proteinExistence type="predicted"/>
<dbReference type="InterPro" id="IPR000669">
    <property type="entry name" value="Mannitol_DH"/>
</dbReference>
<dbReference type="Gene3D" id="3.40.50.720">
    <property type="entry name" value="NAD(P)-binding Rossmann-like Domain"/>
    <property type="match status" value="1"/>
</dbReference>
<keyword evidence="1" id="KW-0560">Oxidoreductase</keyword>
<sequence>MILTKENLKNIDTAKVIVPAEDLLSLPEKVLQFGTGVLLRGLPDYFVDKANRQGIFNGRIVIVKSTGNGDTSDFDNQDSLYTIGVRGIEDGKNVEENIVSSAISRVISAEKDWSAILEVAIDPELKLVVSNTTEVGIQLLNEPVAGNPPASFPGKLLAVLYERYKALGNTANAGLVVIATELIPENGKKLEVIVYELAAYNLLEDEFINWSKASNIFCNSLVDRIVPGKPDAAKLAELKDELGYEDQLLILAEPYRLWAVEGNDKVAGVLSFMQADKGLIVKPDIEIYRELKVRLLNGTHTLTSGIACLSGIDTVKDGMDNADVLNFVEQVMRKEIAPAIPYQVSLEEALVFSGTVIDRFANPHIKHLWLSITVQYAMKMKIRVLPVLFNYHTLFNTIPPFITFGFAAFLHFMRSSKLEGGKYYGSFNGLKYVINDDSAAYFYRKTVEVNEAEYVEEVLNDPEFWGADLNEIPGFIEVVENDYDNILEKGITAALENLNRKLKAVK</sequence>
<organism evidence="6 7">
    <name type="scientific">Pedobacter hartonius</name>
    <dbReference type="NCBI Taxonomy" id="425514"/>
    <lineage>
        <taxon>Bacteria</taxon>
        <taxon>Pseudomonadati</taxon>
        <taxon>Bacteroidota</taxon>
        <taxon>Sphingobacteriia</taxon>
        <taxon>Sphingobacteriales</taxon>
        <taxon>Sphingobacteriaceae</taxon>
        <taxon>Pedobacter</taxon>
    </lineage>
</organism>
<dbReference type="NCBIfam" id="NF002969">
    <property type="entry name" value="PRK03643.1"/>
    <property type="match status" value="1"/>
</dbReference>
<dbReference type="AlphaFoldDB" id="A0A1H4H0L0"/>
<evidence type="ECO:0000259" key="4">
    <source>
        <dbReference type="Pfam" id="PF01232"/>
    </source>
</evidence>
<keyword evidence="2" id="KW-0520">NAD</keyword>
<evidence type="ECO:0000313" key="6">
    <source>
        <dbReference type="EMBL" id="SEB14522.1"/>
    </source>
</evidence>
<dbReference type="InterPro" id="IPR036291">
    <property type="entry name" value="NAD(P)-bd_dom_sf"/>
</dbReference>
<gene>
    <name evidence="6" type="ORF">SAMN05443550_11236</name>
</gene>
<evidence type="ECO:0000313" key="7">
    <source>
        <dbReference type="Proteomes" id="UP000198850"/>
    </source>
</evidence>
<dbReference type="GO" id="GO:0008926">
    <property type="term" value="F:mannitol-1-phosphate 5-dehydrogenase activity"/>
    <property type="evidence" value="ECO:0007669"/>
    <property type="project" value="TreeGrafter"/>
</dbReference>
<feature type="domain" description="Mannitol dehydrogenase N-terminal" evidence="4">
    <location>
        <begin position="29"/>
        <end position="268"/>
    </location>
</feature>
<dbReference type="GO" id="GO:0019592">
    <property type="term" value="P:mannitol catabolic process"/>
    <property type="evidence" value="ECO:0007669"/>
    <property type="project" value="TreeGrafter"/>
</dbReference>
<evidence type="ECO:0000256" key="2">
    <source>
        <dbReference type="ARBA" id="ARBA00023027"/>
    </source>
</evidence>
<dbReference type="STRING" id="425514.SAMN05443550_11236"/>
<keyword evidence="7" id="KW-1185">Reference proteome</keyword>
<dbReference type="OrthoDB" id="9768714at2"/>
<protein>
    <submittedName>
        <fullName evidence="6">Tagaturonate reductase</fullName>
    </submittedName>
</protein>
<feature type="domain" description="Mannitol dehydrogenase C-terminal" evidence="5">
    <location>
        <begin position="284"/>
        <end position="486"/>
    </location>
</feature>
<keyword evidence="3" id="KW-0812">Transmembrane</keyword>
<dbReference type="Pfam" id="PF01232">
    <property type="entry name" value="Mannitol_dh"/>
    <property type="match status" value="1"/>
</dbReference>
<dbReference type="PRINTS" id="PR00084">
    <property type="entry name" value="MTLDHDRGNASE"/>
</dbReference>
<dbReference type="InterPro" id="IPR008927">
    <property type="entry name" value="6-PGluconate_DH-like_C_sf"/>
</dbReference>
<dbReference type="RefSeq" id="WP_090559299.1">
    <property type="nucleotide sequence ID" value="NZ_FNRA01000012.1"/>
</dbReference>
<dbReference type="EMBL" id="FNRA01000012">
    <property type="protein sequence ID" value="SEB14522.1"/>
    <property type="molecule type" value="Genomic_DNA"/>
</dbReference>
<dbReference type="SUPFAM" id="SSF51735">
    <property type="entry name" value="NAD(P)-binding Rossmann-fold domains"/>
    <property type="match status" value="1"/>
</dbReference>
<feature type="transmembrane region" description="Helical" evidence="3">
    <location>
        <begin position="389"/>
        <end position="412"/>
    </location>
</feature>
<dbReference type="PANTHER" id="PTHR30524">
    <property type="entry name" value="MANNITOL-1-PHOSPHATE 5-DEHYDROGENASE"/>
    <property type="match status" value="1"/>
</dbReference>
<dbReference type="InterPro" id="IPR013118">
    <property type="entry name" value="Mannitol_DH_C"/>
</dbReference>